<dbReference type="VEuPathDB" id="FungiDB:PSTT_07844"/>
<comment type="caution">
    <text evidence="2">The sequence shown here is derived from an EMBL/GenBank/DDBJ whole genome shotgun (WGS) entry which is preliminary data.</text>
</comment>
<accession>A0A2S4VEP8</accession>
<feature type="compositionally biased region" description="Basic and acidic residues" evidence="1">
    <location>
        <begin position="75"/>
        <end position="107"/>
    </location>
</feature>
<keyword evidence="3" id="KW-1185">Reference proteome</keyword>
<sequence>MSFLLPGYSSSSKNSKRGIYSPPNNYYGGHSLPHKPELLTKKPDLSYHPAPEHPKYHPEPPKYEKPKKEPKYKKPKEQPIYKKPKEDPKYEKPKEQPTYEKLNKDPKYSAPGYGYTPPKQGRYVH</sequence>
<evidence type="ECO:0000256" key="1">
    <source>
        <dbReference type="SAM" id="MobiDB-lite"/>
    </source>
</evidence>
<reference evidence="2" key="1">
    <citation type="submission" date="2017-12" db="EMBL/GenBank/DDBJ databases">
        <title>Gene loss provides genomic basis for host adaptation in cereal stripe rust fungi.</title>
        <authorList>
            <person name="Xia C."/>
        </authorList>
    </citation>
    <scope>NUCLEOTIDE SEQUENCE [LARGE SCALE GENOMIC DNA]</scope>
    <source>
        <strain evidence="2">93-210</strain>
    </source>
</reference>
<feature type="compositionally biased region" description="Basic and acidic residues" evidence="1">
    <location>
        <begin position="34"/>
        <end position="69"/>
    </location>
</feature>
<evidence type="ECO:0000313" key="3">
    <source>
        <dbReference type="Proteomes" id="UP000239156"/>
    </source>
</evidence>
<gene>
    <name evidence="2" type="ORF">PSTT_07844</name>
</gene>
<dbReference type="EMBL" id="PKSL01000069">
    <property type="protein sequence ID" value="POW07945.1"/>
    <property type="molecule type" value="Genomic_DNA"/>
</dbReference>
<feature type="region of interest" description="Disordered" evidence="1">
    <location>
        <begin position="1"/>
        <end position="125"/>
    </location>
</feature>
<dbReference type="Proteomes" id="UP000239156">
    <property type="component" value="Unassembled WGS sequence"/>
</dbReference>
<protein>
    <submittedName>
        <fullName evidence="2">Uncharacterized protein</fullName>
    </submittedName>
</protein>
<evidence type="ECO:0000313" key="2">
    <source>
        <dbReference type="EMBL" id="POW07945.1"/>
    </source>
</evidence>
<name>A0A2S4VEP8_9BASI</name>
<proteinExistence type="predicted"/>
<dbReference type="AlphaFoldDB" id="A0A2S4VEP8"/>
<organism evidence="2 3">
    <name type="scientific">Puccinia striiformis</name>
    <dbReference type="NCBI Taxonomy" id="27350"/>
    <lineage>
        <taxon>Eukaryota</taxon>
        <taxon>Fungi</taxon>
        <taxon>Dikarya</taxon>
        <taxon>Basidiomycota</taxon>
        <taxon>Pucciniomycotina</taxon>
        <taxon>Pucciniomycetes</taxon>
        <taxon>Pucciniales</taxon>
        <taxon>Pucciniaceae</taxon>
        <taxon>Puccinia</taxon>
    </lineage>
</organism>